<dbReference type="PANTHER" id="PTHR10543">
    <property type="entry name" value="BETA-CAROTENE DIOXYGENASE"/>
    <property type="match status" value="1"/>
</dbReference>
<evidence type="ECO:0000256" key="2">
    <source>
        <dbReference type="ARBA" id="ARBA00022723"/>
    </source>
</evidence>
<dbReference type="Pfam" id="PF03055">
    <property type="entry name" value="RPE65"/>
    <property type="match status" value="1"/>
</dbReference>
<evidence type="ECO:0000256" key="3">
    <source>
        <dbReference type="ARBA" id="ARBA00023002"/>
    </source>
</evidence>
<dbReference type="RefSeq" id="WP_190038433.1">
    <property type="nucleotide sequence ID" value="NZ_BMWD01000023.1"/>
</dbReference>
<keyword evidence="2 5" id="KW-0479">Metal-binding</keyword>
<accession>A0A918NN67</accession>
<comment type="caution">
    <text evidence="7">The sequence shown here is derived from an EMBL/GenBank/DDBJ whole genome shotgun (WGS) entry which is preliminary data.</text>
</comment>
<feature type="binding site" evidence="5">
    <location>
        <position position="177"/>
    </location>
    <ligand>
        <name>Fe cation</name>
        <dbReference type="ChEBI" id="CHEBI:24875"/>
        <note>catalytic</note>
    </ligand>
</feature>
<evidence type="ECO:0000313" key="7">
    <source>
        <dbReference type="EMBL" id="GGX81836.1"/>
    </source>
</evidence>
<reference evidence="7" key="2">
    <citation type="submission" date="2020-09" db="EMBL/GenBank/DDBJ databases">
        <authorList>
            <person name="Sun Q."/>
            <person name="Ohkuma M."/>
        </authorList>
    </citation>
    <scope>NUCLEOTIDE SEQUENCE</scope>
    <source>
        <strain evidence="7">JCM 4956</strain>
    </source>
</reference>
<dbReference type="EMBL" id="BMWD01000023">
    <property type="protein sequence ID" value="GGX81836.1"/>
    <property type="molecule type" value="Genomic_DNA"/>
</dbReference>
<dbReference type="GO" id="GO:0016121">
    <property type="term" value="P:carotene catabolic process"/>
    <property type="evidence" value="ECO:0007669"/>
    <property type="project" value="TreeGrafter"/>
</dbReference>
<evidence type="ECO:0000256" key="5">
    <source>
        <dbReference type="PIRSR" id="PIRSR604294-1"/>
    </source>
</evidence>
<protein>
    <recommendedName>
        <fullName evidence="6">Dioxygenase</fullName>
        <ecNumber evidence="6">1.13.11.-</ecNumber>
    </recommendedName>
</protein>
<dbReference type="Proteomes" id="UP000645555">
    <property type="component" value="Unassembled WGS sequence"/>
</dbReference>
<keyword evidence="4 5" id="KW-0408">Iron</keyword>
<sequence length="477" mass="51776">MATHALQTFDPTRVPHLSGRFAPVTEEVDETGLEVTGELPAELDGLFLRNGPNPRFSPIGSFLYPIDGDGMLHGVWISGGQARYRNRFVRTPAVVAEERAGRALWGGLESMITPQVPDVEPELAGTFRDLPDINVVRHAGRLLALAESECPFLMTGELETAGKETFGGALPAGITAHPKIDPLTGEMAVFCYGLEPPFLTWSLIGPTGDVVRGPTTVDGLDAPMMIHDMALTSRFLVLVLAPVFFDLAAAMSGGSFIDWRPEQGTRVALIPRDGSRVRWASDDAFWLWHTVNAYDTEPDGGDVVLEYVQWSHLSMGSPDKSAGTNPGGLVRAVIDPAAGTMRRTLLDDARMELPRTDDRLIGQRHQQLAVASETGKLDLLPGEYDALRWYDGRDAHGTSVMWDAGDLSVGEPVFAPSPGSPDHEGGYWMTYATDRTDESSWLLVIPADDPGSGPVARVRIPVRVPLGLHGNWLPTEE</sequence>
<evidence type="ECO:0000256" key="6">
    <source>
        <dbReference type="RuleBase" id="RU364048"/>
    </source>
</evidence>
<reference evidence="7" key="1">
    <citation type="journal article" date="2014" name="Int. J. Syst. Evol. Microbiol.">
        <title>Complete genome sequence of Corynebacterium casei LMG S-19264T (=DSM 44701T), isolated from a smear-ripened cheese.</title>
        <authorList>
            <consortium name="US DOE Joint Genome Institute (JGI-PGF)"/>
            <person name="Walter F."/>
            <person name="Albersmeier A."/>
            <person name="Kalinowski J."/>
            <person name="Ruckert C."/>
        </authorList>
    </citation>
    <scope>NUCLEOTIDE SEQUENCE</scope>
    <source>
        <strain evidence="7">JCM 4956</strain>
    </source>
</reference>
<feature type="binding site" evidence="5">
    <location>
        <position position="469"/>
    </location>
    <ligand>
        <name>Fe cation</name>
        <dbReference type="ChEBI" id="CHEBI:24875"/>
        <note>catalytic</note>
    </ligand>
</feature>
<organism evidence="7 8">
    <name type="scientific">Streptomyces fructofermentans</name>
    <dbReference type="NCBI Taxonomy" id="152141"/>
    <lineage>
        <taxon>Bacteria</taxon>
        <taxon>Bacillati</taxon>
        <taxon>Actinomycetota</taxon>
        <taxon>Actinomycetes</taxon>
        <taxon>Kitasatosporales</taxon>
        <taxon>Streptomycetaceae</taxon>
        <taxon>Streptomyces</taxon>
    </lineage>
</organism>
<dbReference type="AlphaFoldDB" id="A0A918NN67"/>
<dbReference type="GO" id="GO:0046872">
    <property type="term" value="F:metal ion binding"/>
    <property type="evidence" value="ECO:0007669"/>
    <property type="project" value="UniProtKB-KW"/>
</dbReference>
<keyword evidence="3 6" id="KW-0560">Oxidoreductase</keyword>
<dbReference type="InterPro" id="IPR004294">
    <property type="entry name" value="Carotenoid_Oase"/>
</dbReference>
<dbReference type="PANTHER" id="PTHR10543:SF89">
    <property type="entry name" value="CAROTENOID 9,10(9',10')-CLEAVAGE DIOXYGENASE 1"/>
    <property type="match status" value="1"/>
</dbReference>
<keyword evidence="8" id="KW-1185">Reference proteome</keyword>
<evidence type="ECO:0000313" key="8">
    <source>
        <dbReference type="Proteomes" id="UP000645555"/>
    </source>
</evidence>
<gene>
    <name evidence="7" type="ORF">GCM10010515_56860</name>
</gene>
<dbReference type="GO" id="GO:0010436">
    <property type="term" value="F:carotenoid dioxygenase activity"/>
    <property type="evidence" value="ECO:0007669"/>
    <property type="project" value="TreeGrafter"/>
</dbReference>
<proteinExistence type="inferred from homology"/>
<evidence type="ECO:0000256" key="1">
    <source>
        <dbReference type="ARBA" id="ARBA00006787"/>
    </source>
</evidence>
<comment type="similarity">
    <text evidence="1 6">Belongs to the carotenoid oxygenase family.</text>
</comment>
<comment type="cofactor">
    <cofactor evidence="5 6">
        <name>Fe(2+)</name>
        <dbReference type="ChEBI" id="CHEBI:29033"/>
    </cofactor>
    <text evidence="5 6">Binds 1 Fe(2+) ion per subunit.</text>
</comment>
<feature type="binding site" evidence="5">
    <location>
        <position position="289"/>
    </location>
    <ligand>
        <name>Fe cation</name>
        <dbReference type="ChEBI" id="CHEBI:24875"/>
        <note>catalytic</note>
    </ligand>
</feature>
<evidence type="ECO:0000256" key="4">
    <source>
        <dbReference type="ARBA" id="ARBA00023004"/>
    </source>
</evidence>
<feature type="binding site" evidence="5">
    <location>
        <position position="227"/>
    </location>
    <ligand>
        <name>Fe cation</name>
        <dbReference type="ChEBI" id="CHEBI:24875"/>
        <note>catalytic</note>
    </ligand>
</feature>
<keyword evidence="6 7" id="KW-0223">Dioxygenase</keyword>
<dbReference type="EC" id="1.13.11.-" evidence="6"/>
<name>A0A918NN67_9ACTN</name>